<evidence type="ECO:0000256" key="1">
    <source>
        <dbReference type="SAM" id="MobiDB-lite"/>
    </source>
</evidence>
<feature type="region of interest" description="Disordered" evidence="1">
    <location>
        <begin position="88"/>
        <end position="125"/>
    </location>
</feature>
<reference evidence="2 3" key="1">
    <citation type="submission" date="2020-03" db="EMBL/GenBank/DDBJ databases">
        <title>Dissostichus mawsoni Genome sequencing and assembly.</title>
        <authorList>
            <person name="Park H."/>
        </authorList>
    </citation>
    <scope>NUCLEOTIDE SEQUENCE [LARGE SCALE GENOMIC DNA]</scope>
    <source>
        <strain evidence="2">DM0001</strain>
        <tissue evidence="2">Muscle</tissue>
    </source>
</reference>
<evidence type="ECO:0000313" key="3">
    <source>
        <dbReference type="Proteomes" id="UP000518266"/>
    </source>
</evidence>
<accession>A0A7J5Y1I7</accession>
<feature type="compositionally biased region" description="Basic and acidic residues" evidence="1">
    <location>
        <begin position="115"/>
        <end position="125"/>
    </location>
</feature>
<sequence>MEASLAPVHWSSAGASGGPCAPVESADYPDLTTPIRSQDFQSGLVRQHRLCGESEGRGGSRHCAPRDGVSAGQQKENGCVMAQGLLGATDRSSSPPACWNAKTSRQGQHRSQNTSEERGEAKRSFDARCKHEPLIVIIRMRPLSQLENRLQTDSVQAGSSGPGGLCSVSGAPEDLGRQESSLCKTVEAEKINLHRVPGADW</sequence>
<name>A0A7J5Y1I7_DISMA</name>
<feature type="region of interest" description="Disordered" evidence="1">
    <location>
        <begin position="52"/>
        <end position="74"/>
    </location>
</feature>
<dbReference type="AlphaFoldDB" id="A0A7J5Y1I7"/>
<comment type="caution">
    <text evidence="2">The sequence shown here is derived from an EMBL/GenBank/DDBJ whole genome shotgun (WGS) entry which is preliminary data.</text>
</comment>
<evidence type="ECO:0000313" key="2">
    <source>
        <dbReference type="EMBL" id="KAF3843284.1"/>
    </source>
</evidence>
<protein>
    <submittedName>
        <fullName evidence="2">Uncharacterized protein</fullName>
    </submittedName>
</protein>
<dbReference type="EMBL" id="JAAKFY010000018">
    <property type="protein sequence ID" value="KAF3843284.1"/>
    <property type="molecule type" value="Genomic_DNA"/>
</dbReference>
<dbReference type="Proteomes" id="UP000518266">
    <property type="component" value="Unassembled WGS sequence"/>
</dbReference>
<organism evidence="2 3">
    <name type="scientific">Dissostichus mawsoni</name>
    <name type="common">Antarctic cod</name>
    <dbReference type="NCBI Taxonomy" id="36200"/>
    <lineage>
        <taxon>Eukaryota</taxon>
        <taxon>Metazoa</taxon>
        <taxon>Chordata</taxon>
        <taxon>Craniata</taxon>
        <taxon>Vertebrata</taxon>
        <taxon>Euteleostomi</taxon>
        <taxon>Actinopterygii</taxon>
        <taxon>Neopterygii</taxon>
        <taxon>Teleostei</taxon>
        <taxon>Neoteleostei</taxon>
        <taxon>Acanthomorphata</taxon>
        <taxon>Eupercaria</taxon>
        <taxon>Perciformes</taxon>
        <taxon>Notothenioidei</taxon>
        <taxon>Nototheniidae</taxon>
        <taxon>Dissostichus</taxon>
    </lineage>
</organism>
<gene>
    <name evidence="2" type="ORF">F7725_002133</name>
</gene>
<proteinExistence type="predicted"/>
<feature type="compositionally biased region" description="Polar residues" evidence="1">
    <location>
        <begin position="90"/>
        <end position="114"/>
    </location>
</feature>
<keyword evidence="3" id="KW-1185">Reference proteome</keyword>
<feature type="region of interest" description="Disordered" evidence="1">
    <location>
        <begin position="1"/>
        <end position="35"/>
    </location>
</feature>
<feature type="region of interest" description="Disordered" evidence="1">
    <location>
        <begin position="153"/>
        <end position="180"/>
    </location>
</feature>